<name>A0AAN8R820_9TELE</name>
<dbReference type="CDD" id="cd00096">
    <property type="entry name" value="Ig"/>
    <property type="match status" value="2"/>
</dbReference>
<keyword evidence="5" id="KW-1185">Reference proteome</keyword>
<evidence type="ECO:0000259" key="3">
    <source>
        <dbReference type="PROSITE" id="PS50835"/>
    </source>
</evidence>
<sequence>MSSQIRQPAMSSQIRQPAMSSQIRQPAMSSQIRQPAMSSQIRQPAMSSQIRQPAMSSQIHQPAMSRPARIRQSRPARIRQSRPARIRQSRPAGIRQSCPAGIRQSRPAGIRQSRPAGIRQSRPARIRQSRPARSHQSRPASIRHSAWDGHSVPNTEFLANIEDSGRYQCAVQGQDHLSSAPVSLDVQWLTAVVKPATVGEGEKVTLMCATTCTLSDHTTIVWFRDGHSVPNTEFLASIEDSGRYQCTVQGQDNLTSTPVSLDVQYAPKNVTLSVSPSGDVVKGISVTLTCSCSANPTVLSYILYKESGQPLTNLTPAQSHTIHNIHPGDSGGYYCDARNSINTGRSNVTTLNVQYPPEDISVTVSPSGPVVEGSFVNLTCSSHANPAVSYSWYRVNGSTPVQSGTQLLFEAVSPANSGRYYCEAWNKHGVLNSSLLFLDVLYAPRNTLVSVSPSGPVLERSSVNLTCSSHANPAVENYTWFKKDGADTSQTGSGEILRLTSLISSDSGQYFCEARNREGAHNSTVVPLTIQGANHATNTVQMLVYIGSAPTAFMVIITLVFLWMWKSPFKLCQKTAVDKKDDQNPVLSSRRTSNDPATQETRTEEQEHALYANVQLPPSHTHHQDSSMYSVVQPPPPQNPPDPHYATFDFQQFHSSIDRAQFSRPHGEDDVIYSMVKARQANVADNLQYASIQFPLPSPTARPEESLEADHSVIYSTVAKPEA</sequence>
<dbReference type="PROSITE" id="PS50835">
    <property type="entry name" value="IG_LIKE"/>
    <property type="match status" value="4"/>
</dbReference>
<dbReference type="InterPro" id="IPR007110">
    <property type="entry name" value="Ig-like_dom"/>
</dbReference>
<evidence type="ECO:0000256" key="2">
    <source>
        <dbReference type="SAM" id="Phobius"/>
    </source>
</evidence>
<dbReference type="SMART" id="SM00408">
    <property type="entry name" value="IGc2"/>
    <property type="match status" value="4"/>
</dbReference>
<dbReference type="Gene3D" id="2.60.40.10">
    <property type="entry name" value="Immunoglobulins"/>
    <property type="match status" value="4"/>
</dbReference>
<proteinExistence type="predicted"/>
<dbReference type="PANTHER" id="PTHR46013">
    <property type="entry name" value="VASCULAR CELL ADHESION MOLECULE 1"/>
    <property type="match status" value="1"/>
</dbReference>
<feature type="domain" description="Ig-like" evidence="3">
    <location>
        <begin position="444"/>
        <end position="529"/>
    </location>
</feature>
<dbReference type="InterPro" id="IPR003599">
    <property type="entry name" value="Ig_sub"/>
</dbReference>
<dbReference type="EMBL" id="JAGTTL010000002">
    <property type="protein sequence ID" value="KAK6326569.1"/>
    <property type="molecule type" value="Genomic_DNA"/>
</dbReference>
<evidence type="ECO:0000313" key="5">
    <source>
        <dbReference type="Proteomes" id="UP001356427"/>
    </source>
</evidence>
<keyword evidence="2" id="KW-0812">Transmembrane</keyword>
<feature type="transmembrane region" description="Helical" evidence="2">
    <location>
        <begin position="542"/>
        <end position="565"/>
    </location>
</feature>
<dbReference type="InterPro" id="IPR036179">
    <property type="entry name" value="Ig-like_dom_sf"/>
</dbReference>
<dbReference type="SUPFAM" id="SSF48726">
    <property type="entry name" value="Immunoglobulin"/>
    <property type="match status" value="4"/>
</dbReference>
<dbReference type="InterPro" id="IPR013783">
    <property type="entry name" value="Ig-like_fold"/>
</dbReference>
<organism evidence="4 5">
    <name type="scientific">Coregonus suidteri</name>
    <dbReference type="NCBI Taxonomy" id="861788"/>
    <lineage>
        <taxon>Eukaryota</taxon>
        <taxon>Metazoa</taxon>
        <taxon>Chordata</taxon>
        <taxon>Craniata</taxon>
        <taxon>Vertebrata</taxon>
        <taxon>Euteleostomi</taxon>
        <taxon>Actinopterygii</taxon>
        <taxon>Neopterygii</taxon>
        <taxon>Teleostei</taxon>
        <taxon>Protacanthopterygii</taxon>
        <taxon>Salmoniformes</taxon>
        <taxon>Salmonidae</taxon>
        <taxon>Coregoninae</taxon>
        <taxon>Coregonus</taxon>
    </lineage>
</organism>
<feature type="region of interest" description="Disordered" evidence="1">
    <location>
        <begin position="580"/>
        <end position="605"/>
    </location>
</feature>
<feature type="region of interest" description="Disordered" evidence="1">
    <location>
        <begin position="617"/>
        <end position="639"/>
    </location>
</feature>
<feature type="compositionally biased region" description="Basic residues" evidence="1">
    <location>
        <begin position="122"/>
        <end position="136"/>
    </location>
</feature>
<dbReference type="SMART" id="SM00409">
    <property type="entry name" value="IG"/>
    <property type="match status" value="4"/>
</dbReference>
<keyword evidence="2" id="KW-0472">Membrane</keyword>
<comment type="caution">
    <text evidence="4">The sequence shown here is derived from an EMBL/GenBank/DDBJ whole genome shotgun (WGS) entry which is preliminary data.</text>
</comment>
<reference evidence="4 5" key="1">
    <citation type="submission" date="2021-04" db="EMBL/GenBank/DDBJ databases">
        <authorList>
            <person name="De Guttry C."/>
            <person name="Zahm M."/>
            <person name="Klopp C."/>
            <person name="Cabau C."/>
            <person name="Louis A."/>
            <person name="Berthelot C."/>
            <person name="Parey E."/>
            <person name="Roest Crollius H."/>
            <person name="Montfort J."/>
            <person name="Robinson-Rechavi M."/>
            <person name="Bucao C."/>
            <person name="Bouchez O."/>
            <person name="Gislard M."/>
            <person name="Lluch J."/>
            <person name="Milhes M."/>
            <person name="Lampietro C."/>
            <person name="Lopez Roques C."/>
            <person name="Donnadieu C."/>
            <person name="Braasch I."/>
            <person name="Desvignes T."/>
            <person name="Postlethwait J."/>
            <person name="Bobe J."/>
            <person name="Wedekind C."/>
            <person name="Guiguen Y."/>
        </authorList>
    </citation>
    <scope>NUCLEOTIDE SEQUENCE [LARGE SCALE GENOMIC DNA]</scope>
    <source>
        <strain evidence="4">Cs_M1</strain>
        <tissue evidence="4">Blood</tissue>
    </source>
</reference>
<protein>
    <recommendedName>
        <fullName evidence="3">Ig-like domain-containing protein</fullName>
    </recommendedName>
</protein>
<dbReference type="Pfam" id="PF13927">
    <property type="entry name" value="Ig_3"/>
    <property type="match status" value="1"/>
</dbReference>
<evidence type="ECO:0000256" key="1">
    <source>
        <dbReference type="SAM" id="MobiDB-lite"/>
    </source>
</evidence>
<feature type="compositionally biased region" description="Basic residues" evidence="1">
    <location>
        <begin position="68"/>
        <end position="88"/>
    </location>
</feature>
<dbReference type="PANTHER" id="PTHR46013:SF4">
    <property type="entry name" value="B-CELL RECEPTOR CD22-RELATED"/>
    <property type="match status" value="1"/>
</dbReference>
<keyword evidence="2" id="KW-1133">Transmembrane helix</keyword>
<dbReference type="Pfam" id="PF13895">
    <property type="entry name" value="Ig_2"/>
    <property type="match status" value="3"/>
</dbReference>
<feature type="compositionally biased region" description="Polar residues" evidence="1">
    <location>
        <begin position="1"/>
        <end position="60"/>
    </location>
</feature>
<feature type="compositionally biased region" description="Polar residues" evidence="1">
    <location>
        <begin position="585"/>
        <end position="600"/>
    </location>
</feature>
<dbReference type="Proteomes" id="UP001356427">
    <property type="component" value="Unassembled WGS sequence"/>
</dbReference>
<feature type="domain" description="Ig-like" evidence="3">
    <location>
        <begin position="267"/>
        <end position="352"/>
    </location>
</feature>
<feature type="domain" description="Ig-like" evidence="3">
    <location>
        <begin position="357"/>
        <end position="424"/>
    </location>
</feature>
<evidence type="ECO:0000313" key="4">
    <source>
        <dbReference type="EMBL" id="KAK6326569.1"/>
    </source>
</evidence>
<feature type="domain" description="Ig-like" evidence="3">
    <location>
        <begin position="181"/>
        <end position="262"/>
    </location>
</feature>
<feature type="region of interest" description="Disordered" evidence="1">
    <location>
        <begin position="1"/>
        <end position="149"/>
    </location>
</feature>
<accession>A0AAN8R820</accession>
<dbReference type="InterPro" id="IPR003598">
    <property type="entry name" value="Ig_sub2"/>
</dbReference>
<gene>
    <name evidence="4" type="ORF">J4Q44_G00022140</name>
</gene>
<dbReference type="AlphaFoldDB" id="A0AAN8R820"/>